<feature type="region of interest" description="Disordered" evidence="1">
    <location>
        <begin position="50"/>
        <end position="77"/>
    </location>
</feature>
<evidence type="ECO:0000256" key="1">
    <source>
        <dbReference type="SAM" id="MobiDB-lite"/>
    </source>
</evidence>
<keyword evidence="3" id="KW-1185">Reference proteome</keyword>
<evidence type="ECO:0000313" key="2">
    <source>
        <dbReference type="EMBL" id="RUO43733.1"/>
    </source>
</evidence>
<feature type="compositionally biased region" description="Polar residues" evidence="1">
    <location>
        <begin position="62"/>
        <end position="77"/>
    </location>
</feature>
<name>A0A432X8K9_9GAMM</name>
<evidence type="ECO:0000313" key="3">
    <source>
        <dbReference type="Proteomes" id="UP000286976"/>
    </source>
</evidence>
<gene>
    <name evidence="2" type="ORF">CWE15_00580</name>
</gene>
<organism evidence="2 3">
    <name type="scientific">Aliidiomarina taiwanensis</name>
    <dbReference type="NCBI Taxonomy" id="946228"/>
    <lineage>
        <taxon>Bacteria</taxon>
        <taxon>Pseudomonadati</taxon>
        <taxon>Pseudomonadota</taxon>
        <taxon>Gammaproteobacteria</taxon>
        <taxon>Alteromonadales</taxon>
        <taxon>Idiomarinaceae</taxon>
        <taxon>Aliidiomarina</taxon>
    </lineage>
</organism>
<dbReference type="EMBL" id="PIPQ01000001">
    <property type="protein sequence ID" value="RUO43733.1"/>
    <property type="molecule type" value="Genomic_DNA"/>
</dbReference>
<protein>
    <submittedName>
        <fullName evidence="2">Uncharacterized protein</fullName>
    </submittedName>
</protein>
<reference evidence="2 3" key="1">
    <citation type="journal article" date="2011" name="Front. Microbiol.">
        <title>Genomic signatures of strain selection and enhancement in Bacillus atrophaeus var. globigii, a historical biowarfare simulant.</title>
        <authorList>
            <person name="Gibbons H.S."/>
            <person name="Broomall S.M."/>
            <person name="McNew L.A."/>
            <person name="Daligault H."/>
            <person name="Chapman C."/>
            <person name="Bruce D."/>
            <person name="Karavis M."/>
            <person name="Krepps M."/>
            <person name="McGregor P.A."/>
            <person name="Hong C."/>
            <person name="Park K.H."/>
            <person name="Akmal A."/>
            <person name="Feldman A."/>
            <person name="Lin J.S."/>
            <person name="Chang W.E."/>
            <person name="Higgs B.W."/>
            <person name="Demirev P."/>
            <person name="Lindquist J."/>
            <person name="Liem A."/>
            <person name="Fochler E."/>
            <person name="Read T.D."/>
            <person name="Tapia R."/>
            <person name="Johnson S."/>
            <person name="Bishop-Lilly K.A."/>
            <person name="Detter C."/>
            <person name="Han C."/>
            <person name="Sozhamannan S."/>
            <person name="Rosenzweig C.N."/>
            <person name="Skowronski E.W."/>
        </authorList>
    </citation>
    <scope>NUCLEOTIDE SEQUENCE [LARGE SCALE GENOMIC DNA]</scope>
    <source>
        <strain evidence="2 3">AIT1</strain>
    </source>
</reference>
<accession>A0A432X8K9</accession>
<proteinExistence type="predicted"/>
<dbReference type="Proteomes" id="UP000286976">
    <property type="component" value="Unassembled WGS sequence"/>
</dbReference>
<dbReference type="AlphaFoldDB" id="A0A432X8K9"/>
<sequence>MVRIKYIIGNNKSQCNANNKLEIATPHIIRPGKTALCWYANVAISAKRHVKDAPTTGRKDSNGNPIDQTTKSQSSMTKKQLLCSDEIKNFHTRVLLVILI</sequence>
<comment type="caution">
    <text evidence="2">The sequence shown here is derived from an EMBL/GenBank/DDBJ whole genome shotgun (WGS) entry which is preliminary data.</text>
</comment>